<feature type="non-terminal residue" evidence="11">
    <location>
        <position position="1"/>
    </location>
</feature>
<evidence type="ECO:0000256" key="4">
    <source>
        <dbReference type="ARBA" id="ARBA00022801"/>
    </source>
</evidence>
<dbReference type="KEGG" id="pco:PHACADRAFT_63855"/>
<dbReference type="Gene3D" id="3.40.50.300">
    <property type="entry name" value="P-loop containing nucleotide triphosphate hydrolases"/>
    <property type="match status" value="2"/>
</dbReference>
<keyword evidence="5" id="KW-0347">Helicase</keyword>
<dbReference type="GO" id="GO:0045025">
    <property type="term" value="C:mitochondrial degradosome"/>
    <property type="evidence" value="ECO:0007669"/>
    <property type="project" value="TreeGrafter"/>
</dbReference>
<evidence type="ECO:0000256" key="2">
    <source>
        <dbReference type="ARBA" id="ARBA00012552"/>
    </source>
</evidence>
<organism evidence="11 12">
    <name type="scientific">Phanerochaete carnosa (strain HHB-10118-sp)</name>
    <name type="common">White-rot fungus</name>
    <name type="synonym">Peniophora carnosa</name>
    <dbReference type="NCBI Taxonomy" id="650164"/>
    <lineage>
        <taxon>Eukaryota</taxon>
        <taxon>Fungi</taxon>
        <taxon>Dikarya</taxon>
        <taxon>Basidiomycota</taxon>
        <taxon>Agaricomycotina</taxon>
        <taxon>Agaricomycetes</taxon>
        <taxon>Polyporales</taxon>
        <taxon>Phanerochaetaceae</taxon>
        <taxon>Phanerochaete</taxon>
    </lineage>
</organism>
<dbReference type="Gene3D" id="1.20.272.40">
    <property type="match status" value="1"/>
</dbReference>
<reference evidence="11 12" key="1">
    <citation type="journal article" date="2012" name="BMC Genomics">
        <title>Comparative genomics of the white-rot fungi, Phanerochaete carnosa and P. chrysosporium, to elucidate the genetic basis of the distinct wood types they colonize.</title>
        <authorList>
            <person name="Suzuki H."/>
            <person name="MacDonald J."/>
            <person name="Syed K."/>
            <person name="Salamov A."/>
            <person name="Hori C."/>
            <person name="Aerts A."/>
            <person name="Henrissat B."/>
            <person name="Wiebenga A."/>
            <person name="vanKuyk P.A."/>
            <person name="Barry K."/>
            <person name="Lindquist E."/>
            <person name="LaButti K."/>
            <person name="Lapidus A."/>
            <person name="Lucas S."/>
            <person name="Coutinho P."/>
            <person name="Gong Y."/>
            <person name="Samejima M."/>
            <person name="Mahadevan R."/>
            <person name="Abou-Zaid M."/>
            <person name="de Vries R.P."/>
            <person name="Igarashi K."/>
            <person name="Yadav J.S."/>
            <person name="Grigoriev I.V."/>
            <person name="Master E.R."/>
        </authorList>
    </citation>
    <scope>NUCLEOTIDE SEQUENCE [LARGE SCALE GENOMIC DNA]</scope>
    <source>
        <strain evidence="11 12">HHB-10118-sp</strain>
    </source>
</reference>
<keyword evidence="4" id="KW-0378">Hydrolase</keyword>
<comment type="catalytic activity">
    <reaction evidence="9">
        <text>ATP + H2O = ADP + phosphate + H(+)</text>
        <dbReference type="Rhea" id="RHEA:13065"/>
        <dbReference type="ChEBI" id="CHEBI:15377"/>
        <dbReference type="ChEBI" id="CHEBI:15378"/>
        <dbReference type="ChEBI" id="CHEBI:30616"/>
        <dbReference type="ChEBI" id="CHEBI:43474"/>
        <dbReference type="ChEBI" id="CHEBI:456216"/>
        <dbReference type="EC" id="3.6.4.13"/>
    </reaction>
</comment>
<keyword evidence="8" id="KW-0496">Mitochondrion</keyword>
<dbReference type="InParanoid" id="K5WAU1"/>
<dbReference type="GO" id="GO:0005524">
    <property type="term" value="F:ATP binding"/>
    <property type="evidence" value="ECO:0007669"/>
    <property type="project" value="UniProtKB-KW"/>
</dbReference>
<dbReference type="SMART" id="SM00490">
    <property type="entry name" value="HELICc"/>
    <property type="match status" value="1"/>
</dbReference>
<protein>
    <recommendedName>
        <fullName evidence="2">RNA helicase</fullName>
        <ecNumber evidence="2">3.6.4.13</ecNumber>
    </recommendedName>
</protein>
<evidence type="ECO:0000256" key="8">
    <source>
        <dbReference type="ARBA" id="ARBA00023128"/>
    </source>
</evidence>
<evidence type="ECO:0000256" key="6">
    <source>
        <dbReference type="ARBA" id="ARBA00022840"/>
    </source>
</evidence>
<dbReference type="GO" id="GO:0000965">
    <property type="term" value="P:mitochondrial RNA 3'-end processing"/>
    <property type="evidence" value="ECO:0007669"/>
    <property type="project" value="TreeGrafter"/>
</dbReference>
<evidence type="ECO:0000313" key="12">
    <source>
        <dbReference type="Proteomes" id="UP000008370"/>
    </source>
</evidence>
<dbReference type="PROSITE" id="PS51194">
    <property type="entry name" value="HELICASE_CTER"/>
    <property type="match status" value="1"/>
</dbReference>
<feature type="domain" description="Helicase C-terminal" evidence="10">
    <location>
        <begin position="205"/>
        <end position="366"/>
    </location>
</feature>
<evidence type="ECO:0000313" key="11">
    <source>
        <dbReference type="EMBL" id="EKM56109.1"/>
    </source>
</evidence>
<evidence type="ECO:0000256" key="7">
    <source>
        <dbReference type="ARBA" id="ARBA00022946"/>
    </source>
</evidence>
<dbReference type="InterPro" id="IPR055206">
    <property type="entry name" value="DEXQc_SUV3"/>
</dbReference>
<dbReference type="PANTHER" id="PTHR12131">
    <property type="entry name" value="ATP-DEPENDENT RNA AND DNA HELICASE"/>
    <property type="match status" value="1"/>
</dbReference>
<name>K5WAU1_PHACS</name>
<dbReference type="GO" id="GO:0016787">
    <property type="term" value="F:hydrolase activity"/>
    <property type="evidence" value="ECO:0007669"/>
    <property type="project" value="UniProtKB-KW"/>
</dbReference>
<evidence type="ECO:0000259" key="10">
    <source>
        <dbReference type="PROSITE" id="PS51194"/>
    </source>
</evidence>
<dbReference type="HOGENOM" id="CLU_010647_2_0_1"/>
<keyword evidence="12" id="KW-1185">Reference proteome</keyword>
<dbReference type="Pfam" id="PF22527">
    <property type="entry name" value="DEXQc_Suv3"/>
    <property type="match status" value="2"/>
</dbReference>
<dbReference type="CDD" id="cd17913">
    <property type="entry name" value="DEXQc_Suv3"/>
    <property type="match status" value="1"/>
</dbReference>
<dbReference type="InterPro" id="IPR044774">
    <property type="entry name" value="Suv3_DEXQc"/>
</dbReference>
<dbReference type="OrthoDB" id="6692397at2759"/>
<dbReference type="Pfam" id="PF12513">
    <property type="entry name" value="SUV3_C"/>
    <property type="match status" value="1"/>
</dbReference>
<comment type="subcellular location">
    <subcellularLocation>
        <location evidence="1">Mitochondrion</location>
    </subcellularLocation>
</comment>
<keyword evidence="7" id="KW-0809">Transit peptide</keyword>
<dbReference type="FunFam" id="3.40.50.300:FF:000957">
    <property type="entry name" value="ATP-dependent RNA helicase SUV3L, mitochondrial"/>
    <property type="match status" value="1"/>
</dbReference>
<dbReference type="PANTHER" id="PTHR12131:SF1">
    <property type="entry name" value="ATP-DEPENDENT RNA HELICASE SUPV3L1, MITOCHONDRIAL-RELATED"/>
    <property type="match status" value="1"/>
</dbReference>
<dbReference type="RefSeq" id="XP_007396407.1">
    <property type="nucleotide sequence ID" value="XM_007396345.1"/>
</dbReference>
<proteinExistence type="predicted"/>
<feature type="non-terminal residue" evidence="11">
    <location>
        <position position="532"/>
    </location>
</feature>
<dbReference type="EMBL" id="JH930472">
    <property type="protein sequence ID" value="EKM56109.1"/>
    <property type="molecule type" value="Genomic_DNA"/>
</dbReference>
<dbReference type="STRING" id="650164.K5WAU1"/>
<dbReference type="InterPro" id="IPR027417">
    <property type="entry name" value="P-loop_NTPase"/>
</dbReference>
<sequence length="532" mass="59117">FPLTRQAPRRKIIMHVGPTNSGKTYNALRALAAAEYGIYAGPLRLLAHEIFERLNNGQIVPLGQDPDADAEPDEDINLDVAPNGEKPAVQKKGNKRYVRACNLLTGEEQRTVEEGAGLLSCTVEMTPGGAMQYDVAVVDEIQMIADPERGPAWSSALLSLNAKEIHLCGEETAVPVVESIVRDTGDELEVNRYQRLSPLTVAQESLNGDFSKARKGDCFIAFSRSRIFEVKKEIERATKMKCAVAYGRLPPELRTEQASLFNKPDTGYDIMVGTDAIGMGLNLKIKRIVFDTTTKWNGHEMAPLSLSSIKQIAGRAGRFGMHDDNDASGVATTLWENDLPVVADALRATAQPIKYARIHPTQERFEQVVQVLPAGTPLSAAELVFGYVSRIHPSFEMQNVRDIAQAFDIVDKTAGGLTLGDRHLLRLAPIQWRDPEMLEMTSHLIRIYTQSLAVDYRQLLKATGVQKILKEIEDAECMGNRPPAWGLSALELAHKVVIVYLWLSYRNPVAFSQRTQMAEVKHKMEKLMEWCL</sequence>
<evidence type="ECO:0000256" key="3">
    <source>
        <dbReference type="ARBA" id="ARBA00022741"/>
    </source>
</evidence>
<dbReference type="CDD" id="cd18805">
    <property type="entry name" value="SF2_C_suv3"/>
    <property type="match status" value="1"/>
</dbReference>
<dbReference type="Gene3D" id="1.20.58.1080">
    <property type="match status" value="1"/>
</dbReference>
<dbReference type="EC" id="3.6.4.13" evidence="2"/>
<dbReference type="GeneID" id="18920207"/>
<dbReference type="InterPro" id="IPR022192">
    <property type="entry name" value="SUV3_C"/>
</dbReference>
<dbReference type="Pfam" id="PF00271">
    <property type="entry name" value="Helicase_C"/>
    <property type="match status" value="1"/>
</dbReference>
<dbReference type="FunCoup" id="K5WAU1">
    <property type="interactions" value="316"/>
</dbReference>
<keyword evidence="6" id="KW-0067">ATP-binding</keyword>
<evidence type="ECO:0000256" key="9">
    <source>
        <dbReference type="ARBA" id="ARBA00047984"/>
    </source>
</evidence>
<dbReference type="SUPFAM" id="SSF52540">
    <property type="entry name" value="P-loop containing nucleoside triphosphate hydrolases"/>
    <property type="match status" value="1"/>
</dbReference>
<keyword evidence="3" id="KW-0547">Nucleotide-binding</keyword>
<evidence type="ECO:0000256" key="5">
    <source>
        <dbReference type="ARBA" id="ARBA00022806"/>
    </source>
</evidence>
<dbReference type="Proteomes" id="UP000008370">
    <property type="component" value="Unassembled WGS sequence"/>
</dbReference>
<dbReference type="InterPro" id="IPR001650">
    <property type="entry name" value="Helicase_C-like"/>
</dbReference>
<dbReference type="AlphaFoldDB" id="K5WAU1"/>
<gene>
    <name evidence="11" type="ORF">PHACADRAFT_63855</name>
</gene>
<evidence type="ECO:0000256" key="1">
    <source>
        <dbReference type="ARBA" id="ARBA00004173"/>
    </source>
</evidence>
<accession>K5WAU1</accession>
<dbReference type="InterPro" id="IPR050699">
    <property type="entry name" value="RNA-DNA_Helicase"/>
</dbReference>
<dbReference type="GO" id="GO:0003724">
    <property type="term" value="F:RNA helicase activity"/>
    <property type="evidence" value="ECO:0007669"/>
    <property type="project" value="UniProtKB-EC"/>
</dbReference>